<evidence type="ECO:0000313" key="3">
    <source>
        <dbReference type="Proteomes" id="UP000502823"/>
    </source>
</evidence>
<feature type="region of interest" description="Disordered" evidence="1">
    <location>
        <begin position="509"/>
        <end position="636"/>
    </location>
</feature>
<feature type="compositionally biased region" description="Polar residues" evidence="1">
    <location>
        <begin position="407"/>
        <end position="419"/>
    </location>
</feature>
<comment type="caution">
    <text evidence="2">The sequence shown here is derived from an EMBL/GenBank/DDBJ whole genome shotgun (WGS) entry which is preliminary data.</text>
</comment>
<feature type="compositionally biased region" description="Polar residues" evidence="1">
    <location>
        <begin position="364"/>
        <end position="386"/>
    </location>
</feature>
<dbReference type="OrthoDB" id="8195975at2759"/>
<feature type="compositionally biased region" description="Low complexity" evidence="1">
    <location>
        <begin position="160"/>
        <end position="169"/>
    </location>
</feature>
<keyword evidence="3" id="KW-1185">Reference proteome</keyword>
<feature type="compositionally biased region" description="Polar residues" evidence="1">
    <location>
        <begin position="171"/>
        <end position="186"/>
    </location>
</feature>
<evidence type="ECO:0000313" key="2">
    <source>
        <dbReference type="EMBL" id="GFG40954.1"/>
    </source>
</evidence>
<feature type="compositionally biased region" description="Basic and acidic residues" evidence="1">
    <location>
        <begin position="389"/>
        <end position="404"/>
    </location>
</feature>
<gene>
    <name evidence="2" type="ORF">Cfor_04699</name>
</gene>
<feature type="compositionally biased region" description="Polar residues" evidence="1">
    <location>
        <begin position="274"/>
        <end position="301"/>
    </location>
</feature>
<accession>A0A6L2Q910</accession>
<evidence type="ECO:0000256" key="1">
    <source>
        <dbReference type="SAM" id="MobiDB-lite"/>
    </source>
</evidence>
<organism evidence="2 3">
    <name type="scientific">Coptotermes formosanus</name>
    <name type="common">Formosan subterranean termite</name>
    <dbReference type="NCBI Taxonomy" id="36987"/>
    <lineage>
        <taxon>Eukaryota</taxon>
        <taxon>Metazoa</taxon>
        <taxon>Ecdysozoa</taxon>
        <taxon>Arthropoda</taxon>
        <taxon>Hexapoda</taxon>
        <taxon>Insecta</taxon>
        <taxon>Pterygota</taxon>
        <taxon>Neoptera</taxon>
        <taxon>Polyneoptera</taxon>
        <taxon>Dictyoptera</taxon>
        <taxon>Blattodea</taxon>
        <taxon>Blattoidea</taxon>
        <taxon>Termitoidae</taxon>
        <taxon>Rhinotermitidae</taxon>
        <taxon>Coptotermes</taxon>
    </lineage>
</organism>
<feature type="region of interest" description="Disordered" evidence="1">
    <location>
        <begin position="274"/>
        <end position="331"/>
    </location>
</feature>
<dbReference type="EMBL" id="BLKM01002848">
    <property type="protein sequence ID" value="GFG40954.1"/>
    <property type="molecule type" value="Genomic_DNA"/>
</dbReference>
<feature type="compositionally biased region" description="Polar residues" evidence="1">
    <location>
        <begin position="516"/>
        <end position="556"/>
    </location>
</feature>
<dbReference type="InParanoid" id="A0A6L2Q910"/>
<reference evidence="3" key="1">
    <citation type="submission" date="2020-01" db="EMBL/GenBank/DDBJ databases">
        <title>Draft genome sequence of the Termite Coptotermes fromosanus.</title>
        <authorList>
            <person name="Itakura S."/>
            <person name="Yosikawa Y."/>
            <person name="Umezawa K."/>
        </authorList>
    </citation>
    <scope>NUCLEOTIDE SEQUENCE [LARGE SCALE GENOMIC DNA]</scope>
</reference>
<protein>
    <submittedName>
        <fullName evidence="2">Uncharacterized protein</fullName>
    </submittedName>
</protein>
<feature type="compositionally biased region" description="Basic and acidic residues" evidence="1">
    <location>
        <begin position="420"/>
        <end position="433"/>
    </location>
</feature>
<dbReference type="AlphaFoldDB" id="A0A6L2Q910"/>
<feature type="region of interest" description="Disordered" evidence="1">
    <location>
        <begin position="364"/>
        <end position="433"/>
    </location>
</feature>
<feature type="region of interest" description="Disordered" evidence="1">
    <location>
        <begin position="149"/>
        <end position="205"/>
    </location>
</feature>
<name>A0A6L2Q910_COPFO</name>
<sequence length="636" mass="70996">MILCRNPDPSAVQFSNTPGQTPPRRRPPPSPQAQLQQLYFNQQFQQQIPLRPRILRPLPRPAAPSAEDLPALITSSQAHNVHEARLRASLAGNDPNIAVQALSQQQGSLYDQQLLQLATAAQGRLVQAQALPQQVAQVQYVPQQQTAYTSRSQGGYVPESQQDSDSPDSYANRNAATPRQPVTSENVKVPRRPAPPEQYLRETTQPIPERIAVSNLQTQQNSEPIIYISSQSGQQTPSSNQDNIISQLLSEGHSLLHSPTPSSVVLVEEGIKSSTSLPPTESRSSIHVTQTSILKNSQGPSRVTVEETGPVQDDSGTPLPVVRLPTPQGQRPLTQSELQALIDAGFKISPVPESSPQTVAPEYYQQTTKKQRSYATPTPPHTNILSYESKQKKPEQESKNDQEIRNVGTQHLQQKGQASRHQEQGTEPRHEEEEVIEYIRRPETQNIRQGVQVAEIQFVTNKPESEDQPIRYIQIPTAQLPDINEEVILTKYRPEAGRELLRTQLQGLQDQRENVQQHVQTTRYQSQAHKPNYQSESLPQQTSSYQEAEEGVSQQAPIFHPIIVAELPTTPTPRRRRPRPNQSKAAYDAQSESDQTRNEESPPQYIVSVDSIPQPASFGTRNSRLRGRRPVSSTES</sequence>
<dbReference type="Proteomes" id="UP000502823">
    <property type="component" value="Unassembled WGS sequence"/>
</dbReference>
<proteinExistence type="predicted"/>
<feature type="region of interest" description="Disordered" evidence="1">
    <location>
        <begin position="1"/>
        <end position="32"/>
    </location>
</feature>